<keyword evidence="7" id="KW-1185">Reference proteome</keyword>
<protein>
    <recommendedName>
        <fullName evidence="8">Apyrase</fullName>
    </recommendedName>
</protein>
<evidence type="ECO:0000256" key="2">
    <source>
        <dbReference type="ARBA" id="ARBA00022801"/>
    </source>
</evidence>
<dbReference type="AlphaFoldDB" id="A0A250X5M2"/>
<feature type="transmembrane region" description="Helical" evidence="5">
    <location>
        <begin position="1142"/>
        <end position="1164"/>
    </location>
</feature>
<dbReference type="Pfam" id="PF01150">
    <property type="entry name" value="GDA1_CD39"/>
    <property type="match status" value="1"/>
</dbReference>
<dbReference type="Gene3D" id="3.30.420.40">
    <property type="match status" value="1"/>
</dbReference>
<evidence type="ECO:0000256" key="4">
    <source>
        <dbReference type="SAM" id="MobiDB-lite"/>
    </source>
</evidence>
<dbReference type="InterPro" id="IPR000407">
    <property type="entry name" value="GDA1_CD39_NTPase"/>
</dbReference>
<feature type="active site" description="Proton acceptor" evidence="3">
    <location>
        <position position="164"/>
    </location>
</feature>
<feature type="region of interest" description="Disordered" evidence="4">
    <location>
        <begin position="213"/>
        <end position="250"/>
    </location>
</feature>
<feature type="compositionally biased region" description="Basic and acidic residues" evidence="4">
    <location>
        <begin position="213"/>
        <end position="222"/>
    </location>
</feature>
<feature type="region of interest" description="Disordered" evidence="4">
    <location>
        <begin position="412"/>
        <end position="433"/>
    </location>
</feature>
<dbReference type="PANTHER" id="PTHR11782:SF83">
    <property type="entry name" value="GUANOSINE-DIPHOSPHATASE"/>
    <property type="match status" value="1"/>
</dbReference>
<comment type="similarity">
    <text evidence="1">Belongs to the GDA1/CD39 NTPase family.</text>
</comment>
<dbReference type="PANTHER" id="PTHR11782">
    <property type="entry name" value="ADENOSINE/GUANOSINE DIPHOSPHATASE"/>
    <property type="match status" value="1"/>
</dbReference>
<keyword evidence="5" id="KW-0472">Membrane</keyword>
<evidence type="ECO:0000256" key="5">
    <source>
        <dbReference type="SAM" id="Phobius"/>
    </source>
</evidence>
<name>A0A250X5M2_9CHLO</name>
<dbReference type="PROSITE" id="PS00329">
    <property type="entry name" value="HSP70_2"/>
    <property type="match status" value="1"/>
</dbReference>
<feature type="region of interest" description="Disordered" evidence="4">
    <location>
        <begin position="845"/>
        <end position="882"/>
    </location>
</feature>
<evidence type="ECO:0008006" key="8">
    <source>
        <dbReference type="Google" id="ProtNLM"/>
    </source>
</evidence>
<dbReference type="OrthoDB" id="6372431at2759"/>
<evidence type="ECO:0000256" key="1">
    <source>
        <dbReference type="ARBA" id="ARBA00009283"/>
    </source>
</evidence>
<dbReference type="InterPro" id="IPR018181">
    <property type="entry name" value="Heat_shock_70_CS"/>
</dbReference>
<feature type="compositionally biased region" description="Low complexity" evidence="4">
    <location>
        <begin position="847"/>
        <end position="866"/>
    </location>
</feature>
<feature type="region of interest" description="Disordered" evidence="4">
    <location>
        <begin position="555"/>
        <end position="583"/>
    </location>
</feature>
<comment type="caution">
    <text evidence="6">The sequence shown here is derived from an EMBL/GenBank/DDBJ whole genome shotgun (WGS) entry which is preliminary data.</text>
</comment>
<feature type="compositionally biased region" description="Polar residues" evidence="4">
    <location>
        <begin position="574"/>
        <end position="583"/>
    </location>
</feature>
<dbReference type="EMBL" id="BEGY01000031">
    <property type="protein sequence ID" value="GAX78358.1"/>
    <property type="molecule type" value="Genomic_DNA"/>
</dbReference>
<proteinExistence type="inferred from homology"/>
<reference evidence="6 7" key="1">
    <citation type="submission" date="2017-08" db="EMBL/GenBank/DDBJ databases">
        <title>Acidophilic green algal genome provides insights into adaptation to an acidic environment.</title>
        <authorList>
            <person name="Hirooka S."/>
            <person name="Hirose Y."/>
            <person name="Kanesaki Y."/>
            <person name="Higuchi S."/>
            <person name="Fujiwara T."/>
            <person name="Onuma R."/>
            <person name="Era A."/>
            <person name="Ohbayashi R."/>
            <person name="Uzuka A."/>
            <person name="Nozaki H."/>
            <person name="Yoshikawa H."/>
            <person name="Miyagishima S.Y."/>
        </authorList>
    </citation>
    <scope>NUCLEOTIDE SEQUENCE [LARGE SCALE GENOMIC DNA]</scope>
    <source>
        <strain evidence="6 7">NIES-2499</strain>
    </source>
</reference>
<dbReference type="GO" id="GO:0016020">
    <property type="term" value="C:membrane"/>
    <property type="evidence" value="ECO:0007669"/>
    <property type="project" value="TreeGrafter"/>
</dbReference>
<dbReference type="GO" id="GO:0009134">
    <property type="term" value="P:nucleoside diphosphate catabolic process"/>
    <property type="evidence" value="ECO:0007669"/>
    <property type="project" value="TreeGrafter"/>
</dbReference>
<keyword evidence="2" id="KW-0378">Hydrolase</keyword>
<dbReference type="STRING" id="1157962.A0A250X5M2"/>
<evidence type="ECO:0000313" key="6">
    <source>
        <dbReference type="EMBL" id="GAX78358.1"/>
    </source>
</evidence>
<organism evidence="6 7">
    <name type="scientific">Chlamydomonas eustigma</name>
    <dbReference type="NCBI Taxonomy" id="1157962"/>
    <lineage>
        <taxon>Eukaryota</taxon>
        <taxon>Viridiplantae</taxon>
        <taxon>Chlorophyta</taxon>
        <taxon>core chlorophytes</taxon>
        <taxon>Chlorophyceae</taxon>
        <taxon>CS clade</taxon>
        <taxon>Chlamydomonadales</taxon>
        <taxon>Chlamydomonadaceae</taxon>
        <taxon>Chlamydomonas</taxon>
    </lineage>
</organism>
<feature type="region of interest" description="Disordered" evidence="4">
    <location>
        <begin position="687"/>
        <end position="746"/>
    </location>
</feature>
<sequence>MTILGLLIFGSYRRPVNKDRYVVVIDCGSSGTRLFAYIWRPGESDQSLPEIYAIKPSEASDMIPKKARKGIYERVETQPGIDTFANDLQGLRTRSLGPLLNWACAVIPSRQRSSTPLYLFATAGVRKLPEASRDHLLNAIRAELSVSGFRFEPHWARIISGTDEGMYGWVSMNYLLGALGPVSRHTAAYDGQQSASQSASGRGTAADVRLVEDRADDVHGSGDSRWGSISKGRQHSKQGSSRATALPRVAGTASSSGEEFLVVHNVVGSDYIQDMDTERRMDLQDRTVGVLDLGGSSLEVTVVASGGGGGAAPSISPPSSGHEGVLMSAGSLNSLNSSSSSLETLDLVLPGQHYTLSIKTLRQYGLNDAFDRSVSQLLHQASQASTGGNNKGIDSTHQVAAVSPSLKTVQRSTAASKRVRTRRPPIPVSAPTANTMIANSGAVRVGDLEMSASTSKSTGAPLLTSAELPNRISDSRQLLTGSDSDLETDVVHQGVYLDEVAETLNTRNEVAETLNTKVAETLNTRNGSFHIRSTSLKAGATVPVKKRPQLTQSFTLPSPMAHRSDQEADKHTLHSPTFESGPASSTIKGAVSLAAEPYVAAAAMSTPSVDNSESPRHLPGGSGDYDILLGRRPVSGMEVFLAVKKQIFNDEEAEWKEPGFEQHESSSHEGRRLTSVNQTIKNSEGALIRHASSSPPSSSTMAGRGSPQEQKIHSPSKVAAKDGKVSGRLSSTASTSRTSTSRNSLRQRNVSSLFSAVNSASAATSATNSATYAVSAGVEASMQDSSADTLPMLRHPCMHAGYSAPYRRLHDHGAVPEVVDVLLVGAPDWPACLRLARQLVNRGRDCSSSSSRINITSSTPTSSSSTMERGGTAHVSSTSSVESVAGVINDEPSPACSPTDLSEGLSASYHVSGLEMGLGFPRTLLGDQDVGENSKAQIGKRRFLGISGFFVVWGFFGLKGDASTLQVIERSRTFTSRPWRDVQRELGENVNVERYGFWGPYAVKLLEEGLKIDSRRLTIGSGDVSWTLGASLVEASRLPDMIAHNPSISSWRRSRRQRWEGQQQQYLGARGGAAAGYKAAVVAVPAAGHQEQASGGAATLPLEHSSQSWSASEATEGSVIIASAGSSSRDREGSHFVLSMEVVGWIVLIIVAIVIAVCGSIAFCDAARSGMSMMVAAGIAVGAATRGSSTSSSESVDVVLSPSGSTAATTLAAGEAVPVHGPGNWWGRYSPHVVSVSSSSPLLPLVKTRSSRGNLNNLR</sequence>
<keyword evidence="5" id="KW-1133">Transmembrane helix</keyword>
<feature type="compositionally biased region" description="Low complexity" evidence="4">
    <location>
        <begin position="726"/>
        <end position="746"/>
    </location>
</feature>
<evidence type="ECO:0000313" key="7">
    <source>
        <dbReference type="Proteomes" id="UP000232323"/>
    </source>
</evidence>
<dbReference type="Gene3D" id="3.30.420.150">
    <property type="entry name" value="Exopolyphosphatase. Domain 2"/>
    <property type="match status" value="2"/>
</dbReference>
<evidence type="ECO:0000256" key="3">
    <source>
        <dbReference type="PIRSR" id="PIRSR600407-1"/>
    </source>
</evidence>
<keyword evidence="5" id="KW-0812">Transmembrane</keyword>
<dbReference type="GO" id="GO:0017110">
    <property type="term" value="F:nucleoside diphosphate phosphatase activity"/>
    <property type="evidence" value="ECO:0007669"/>
    <property type="project" value="TreeGrafter"/>
</dbReference>
<dbReference type="Proteomes" id="UP000232323">
    <property type="component" value="Unassembled WGS sequence"/>
</dbReference>
<feature type="compositionally biased region" description="Basic and acidic residues" evidence="4">
    <location>
        <begin position="562"/>
        <end position="572"/>
    </location>
</feature>
<accession>A0A250X5M2</accession>
<gene>
    <name evidence="6" type="ORF">CEUSTIGMA_g5800.t1</name>
</gene>